<organism evidence="1 2">
    <name type="scientific">Azoarcus indigens</name>
    <dbReference type="NCBI Taxonomy" id="29545"/>
    <lineage>
        <taxon>Bacteria</taxon>
        <taxon>Pseudomonadati</taxon>
        <taxon>Pseudomonadota</taxon>
        <taxon>Betaproteobacteria</taxon>
        <taxon>Rhodocyclales</taxon>
        <taxon>Zoogloeaceae</taxon>
        <taxon>Azoarcus</taxon>
    </lineage>
</organism>
<dbReference type="RefSeq" id="WP_133591715.1">
    <property type="nucleotide sequence ID" value="NZ_SNVV01000009.1"/>
</dbReference>
<name>A0A4V3BMG5_9RHOO</name>
<reference evidence="1 2" key="1">
    <citation type="submission" date="2019-03" db="EMBL/GenBank/DDBJ databases">
        <title>Genomic Encyclopedia of Type Strains, Phase IV (KMG-IV): sequencing the most valuable type-strain genomes for metagenomic binning, comparative biology and taxonomic classification.</title>
        <authorList>
            <person name="Goeker M."/>
        </authorList>
    </citation>
    <scope>NUCLEOTIDE SEQUENCE [LARGE SCALE GENOMIC DNA]</scope>
    <source>
        <strain evidence="1 2">DSM 12121</strain>
    </source>
</reference>
<comment type="caution">
    <text evidence="1">The sequence shown here is derived from an EMBL/GenBank/DDBJ whole genome shotgun (WGS) entry which is preliminary data.</text>
</comment>
<gene>
    <name evidence="1" type="ORF">C7389_109146</name>
</gene>
<keyword evidence="2" id="KW-1185">Reference proteome</keyword>
<dbReference type="OrthoDB" id="9181883at2"/>
<accession>A0A4V3BMG5</accession>
<evidence type="ECO:0000313" key="1">
    <source>
        <dbReference type="EMBL" id="TDN50452.1"/>
    </source>
</evidence>
<sequence>MPRERDPRQLVREAKQIAKDHGLFVVEKPDARGIRYLLYREQTPKNICVGRSGSPQGIRDLVCRVANFH</sequence>
<dbReference type="EMBL" id="SNVV01000009">
    <property type="protein sequence ID" value="TDN50452.1"/>
    <property type="molecule type" value="Genomic_DNA"/>
</dbReference>
<dbReference type="Proteomes" id="UP000295129">
    <property type="component" value="Unassembled WGS sequence"/>
</dbReference>
<protein>
    <submittedName>
        <fullName evidence="1">Uncharacterized protein</fullName>
    </submittedName>
</protein>
<dbReference type="AlphaFoldDB" id="A0A4V3BMG5"/>
<evidence type="ECO:0000313" key="2">
    <source>
        <dbReference type="Proteomes" id="UP000295129"/>
    </source>
</evidence>
<proteinExistence type="predicted"/>